<keyword evidence="4 6" id="KW-1133">Transmembrane helix</keyword>
<accession>A7NI43</accession>
<dbReference type="Gene3D" id="1.20.1250.20">
    <property type="entry name" value="MFS general substrate transporter like domains"/>
    <property type="match status" value="1"/>
</dbReference>
<dbReference type="PANTHER" id="PTHR23513:SF6">
    <property type="entry name" value="MAJOR FACILITATOR SUPERFAMILY ASSOCIATED DOMAIN-CONTAINING PROTEIN"/>
    <property type="match status" value="1"/>
</dbReference>
<evidence type="ECO:0000256" key="6">
    <source>
        <dbReference type="SAM" id="Phobius"/>
    </source>
</evidence>
<gene>
    <name evidence="7" type="ordered locus">Rcas_1041</name>
</gene>
<reference evidence="7 8" key="1">
    <citation type="submission" date="2007-08" db="EMBL/GenBank/DDBJ databases">
        <title>Complete sequence of Roseiflexus castenholzii DSM 13941.</title>
        <authorList>
            <consortium name="US DOE Joint Genome Institute"/>
            <person name="Copeland A."/>
            <person name="Lucas S."/>
            <person name="Lapidus A."/>
            <person name="Barry K."/>
            <person name="Glavina del Rio T."/>
            <person name="Dalin E."/>
            <person name="Tice H."/>
            <person name="Pitluck S."/>
            <person name="Thompson L.S."/>
            <person name="Brettin T."/>
            <person name="Bruce D."/>
            <person name="Detter J.C."/>
            <person name="Han C."/>
            <person name="Tapia R."/>
            <person name="Schmutz J."/>
            <person name="Larimer F."/>
            <person name="Land M."/>
            <person name="Hauser L."/>
            <person name="Kyrpides N."/>
            <person name="Mikhailova N."/>
            <person name="Bryant D.A."/>
            <person name="Hanada S."/>
            <person name="Tsukatani Y."/>
            <person name="Richardson P."/>
        </authorList>
    </citation>
    <scope>NUCLEOTIDE SEQUENCE [LARGE SCALE GENOMIC DNA]</scope>
    <source>
        <strain evidence="8">DSM 13941 / HLO8</strain>
    </source>
</reference>
<dbReference type="EMBL" id="CP000804">
    <property type="protein sequence ID" value="ABU57143.1"/>
    <property type="molecule type" value="Genomic_DNA"/>
</dbReference>
<dbReference type="RefSeq" id="WP_012119573.1">
    <property type="nucleotide sequence ID" value="NC_009767.1"/>
</dbReference>
<keyword evidence="2" id="KW-1003">Cell membrane</keyword>
<keyword evidence="3 6" id="KW-0812">Transmembrane</keyword>
<dbReference type="Proteomes" id="UP000000263">
    <property type="component" value="Chromosome"/>
</dbReference>
<protein>
    <submittedName>
        <fullName evidence="7">Major facilitator superfamily MFS_1</fullName>
    </submittedName>
</protein>
<sequence>MHWLYGEMASAMPKPRLSIWRHRDFLLLWSATAVSQLGTQITFLALPFIAVTLLDASPLDTSILAMLGWAPMITLGLVAGAIVDRMRRQPLLIGCDVARALAVAAIPITYLAGWLSLWHLYATVLITGLFSTLFDLAYQARLPTLVARDDLIAANSGLELAQSGTRIIGPGLTGALIAVFTAPVAILFDALSYLASALLLLGIRQPEPPLVAAPRAGSVTHVLRREMREGMVSLWRQPLLRTLLGATLGLSIGWALVEGILMFYIVRTLALPAEAAGAVFSIGNIGLLIAAALASQVTRRWGLGPVIVGAAGLQTLGLALLALAPLAPLALLTTGYLMRAAGVVLYNLSHLTLRQSITPLHLLGRVSAAVRVLGWASIPVGLVAGGWLATLSGPSVAIWSGAAFSALALVPLALGRIWQVRTAPAPAP</sequence>
<dbReference type="Pfam" id="PF07690">
    <property type="entry name" value="MFS_1"/>
    <property type="match status" value="1"/>
</dbReference>
<feature type="transmembrane region" description="Helical" evidence="6">
    <location>
        <begin position="243"/>
        <end position="265"/>
    </location>
</feature>
<evidence type="ECO:0000313" key="8">
    <source>
        <dbReference type="Proteomes" id="UP000000263"/>
    </source>
</evidence>
<organism evidence="7 8">
    <name type="scientific">Roseiflexus castenholzii (strain DSM 13941 / HLO8)</name>
    <dbReference type="NCBI Taxonomy" id="383372"/>
    <lineage>
        <taxon>Bacteria</taxon>
        <taxon>Bacillati</taxon>
        <taxon>Chloroflexota</taxon>
        <taxon>Chloroflexia</taxon>
        <taxon>Chloroflexales</taxon>
        <taxon>Roseiflexineae</taxon>
        <taxon>Roseiflexaceae</taxon>
        <taxon>Roseiflexus</taxon>
    </lineage>
</organism>
<dbReference type="CDD" id="cd06173">
    <property type="entry name" value="MFS_MefA_like"/>
    <property type="match status" value="1"/>
</dbReference>
<dbReference type="eggNOG" id="COG2211">
    <property type="taxonomic scope" value="Bacteria"/>
</dbReference>
<evidence type="ECO:0000256" key="5">
    <source>
        <dbReference type="ARBA" id="ARBA00023136"/>
    </source>
</evidence>
<dbReference type="HOGENOM" id="CLU_034180_13_2_0"/>
<dbReference type="InterPro" id="IPR036259">
    <property type="entry name" value="MFS_trans_sf"/>
</dbReference>
<feature type="transmembrane region" description="Helical" evidence="6">
    <location>
        <begin position="26"/>
        <end position="51"/>
    </location>
</feature>
<evidence type="ECO:0000313" key="7">
    <source>
        <dbReference type="EMBL" id="ABU57143.1"/>
    </source>
</evidence>
<dbReference type="AlphaFoldDB" id="A7NI43"/>
<proteinExistence type="predicted"/>
<feature type="transmembrane region" description="Helical" evidence="6">
    <location>
        <begin position="329"/>
        <end position="348"/>
    </location>
</feature>
<dbReference type="PANTHER" id="PTHR23513">
    <property type="entry name" value="INTEGRAL MEMBRANE EFFLUX PROTEIN-RELATED"/>
    <property type="match status" value="1"/>
</dbReference>
<name>A7NI43_ROSCS</name>
<dbReference type="SUPFAM" id="SSF103473">
    <property type="entry name" value="MFS general substrate transporter"/>
    <property type="match status" value="1"/>
</dbReference>
<feature type="transmembrane region" description="Helical" evidence="6">
    <location>
        <begin position="63"/>
        <end position="83"/>
    </location>
</feature>
<evidence type="ECO:0000256" key="4">
    <source>
        <dbReference type="ARBA" id="ARBA00022989"/>
    </source>
</evidence>
<feature type="transmembrane region" description="Helical" evidence="6">
    <location>
        <begin position="271"/>
        <end position="294"/>
    </location>
</feature>
<dbReference type="GO" id="GO:0022857">
    <property type="term" value="F:transmembrane transporter activity"/>
    <property type="evidence" value="ECO:0007669"/>
    <property type="project" value="InterPro"/>
</dbReference>
<feature type="transmembrane region" description="Helical" evidence="6">
    <location>
        <begin position="301"/>
        <end position="323"/>
    </location>
</feature>
<feature type="transmembrane region" description="Helical" evidence="6">
    <location>
        <begin position="396"/>
        <end position="414"/>
    </location>
</feature>
<feature type="transmembrane region" description="Helical" evidence="6">
    <location>
        <begin position="90"/>
        <end position="112"/>
    </location>
</feature>
<keyword evidence="5 6" id="KW-0472">Membrane</keyword>
<evidence type="ECO:0000256" key="3">
    <source>
        <dbReference type="ARBA" id="ARBA00022692"/>
    </source>
</evidence>
<comment type="subcellular location">
    <subcellularLocation>
        <location evidence="1">Cell membrane</location>
        <topology evidence="1">Multi-pass membrane protein</topology>
    </subcellularLocation>
</comment>
<dbReference type="GO" id="GO:0005886">
    <property type="term" value="C:plasma membrane"/>
    <property type="evidence" value="ECO:0007669"/>
    <property type="project" value="UniProtKB-SubCell"/>
</dbReference>
<evidence type="ECO:0000256" key="1">
    <source>
        <dbReference type="ARBA" id="ARBA00004651"/>
    </source>
</evidence>
<dbReference type="InterPro" id="IPR011701">
    <property type="entry name" value="MFS"/>
</dbReference>
<keyword evidence="8" id="KW-1185">Reference proteome</keyword>
<evidence type="ECO:0000256" key="2">
    <source>
        <dbReference type="ARBA" id="ARBA00022475"/>
    </source>
</evidence>
<feature type="transmembrane region" description="Helical" evidence="6">
    <location>
        <begin position="368"/>
        <end position="390"/>
    </location>
</feature>
<dbReference type="KEGG" id="rca:Rcas_1041"/>